<evidence type="ECO:0000256" key="5">
    <source>
        <dbReference type="ARBA" id="ARBA00023136"/>
    </source>
</evidence>
<dbReference type="AlphaFoldDB" id="B4MWB2"/>
<feature type="transmembrane region" description="Helical" evidence="6">
    <location>
        <begin position="246"/>
        <end position="273"/>
    </location>
</feature>
<dbReference type="InParanoid" id="B4MWB2"/>
<evidence type="ECO:0000256" key="4">
    <source>
        <dbReference type="ARBA" id="ARBA00022989"/>
    </source>
</evidence>
<protein>
    <recommendedName>
        <fullName evidence="9">Citrate transporter-like domain-containing protein</fullName>
    </recommendedName>
</protein>
<dbReference type="OMA" id="GIMMDSS"/>
<dbReference type="InterPro" id="IPR001898">
    <property type="entry name" value="SLC13A/DASS"/>
</dbReference>
<dbReference type="GO" id="GO:0005886">
    <property type="term" value="C:plasma membrane"/>
    <property type="evidence" value="ECO:0007669"/>
    <property type="project" value="TreeGrafter"/>
</dbReference>
<sequence length="558" mass="61471">MATNEYKPGDLPYPEQDERKLFCKFHYKGVLIVLIPLLFAPILLGPQVLVYRFLYLTACIYTYLICNVMPPGVIAFIYIVFLPLCGIAGSKAVSMAHYTDLIFLTFGSVFMGIMMDVSKLSDRLALFTLKICGPNIICLQAYLMIMTAISSIFVNGTVMTAFWMKVAQAVMLVYDEAGIVRKDSDEETYEHGATPYPSRQAVGIYLTICYAATFGGMMSPFQDPNGAAVELFNYYMGKGTSDSGSFPLIFVGPFILGLLVLFLWINIMFLGLVTGRLKANIENGPANKEQLAKIMNAKRDALGPWSMHTKLACILVGITFISLFTRRPLIFPGWDDLIKKTQSGASVAIIGMSILFFALPANYMFCKYYMCRRPEKEGTVPSVLGWKPVNANTPWGNIFMLASSFGCLFAGQQSNAYALLRDTLVRKSLGRWDGLIYASLIGTILTILSPATGVCKVVLPYMMEVGFKGSNGPGIVGAPFVTIVHNQFLLPTSTPPNTIVAGWGNLRAFQFLLGGSVPTIAMLLFIPLFTNFLGESAFPGYMDTNFNTTFTFTTFKPV</sequence>
<feature type="transmembrane region" description="Helical" evidence="6">
    <location>
        <begin position="25"/>
        <end position="43"/>
    </location>
</feature>
<dbReference type="EMBL" id="CH963857">
    <property type="protein sequence ID" value="EDW75982.1"/>
    <property type="molecule type" value="Genomic_DNA"/>
</dbReference>
<feature type="transmembrane region" description="Helical" evidence="6">
    <location>
        <begin position="136"/>
        <end position="164"/>
    </location>
</feature>
<evidence type="ECO:0000313" key="8">
    <source>
        <dbReference type="Proteomes" id="UP000007798"/>
    </source>
</evidence>
<comment type="subcellular location">
    <subcellularLocation>
        <location evidence="1">Membrane</location>
        <topology evidence="1">Multi-pass membrane protein</topology>
    </subcellularLocation>
</comment>
<evidence type="ECO:0000256" key="1">
    <source>
        <dbReference type="ARBA" id="ARBA00004141"/>
    </source>
</evidence>
<feature type="transmembrane region" description="Helical" evidence="6">
    <location>
        <begin position="345"/>
        <end position="366"/>
    </location>
</feature>
<dbReference type="eggNOG" id="KOG1281">
    <property type="taxonomic scope" value="Eukaryota"/>
</dbReference>
<feature type="transmembrane region" description="Helical" evidence="6">
    <location>
        <begin position="435"/>
        <end position="459"/>
    </location>
</feature>
<dbReference type="PANTHER" id="PTHR10283">
    <property type="entry name" value="SOLUTE CARRIER FAMILY 13 MEMBER"/>
    <property type="match status" value="1"/>
</dbReference>
<reference evidence="7 8" key="1">
    <citation type="journal article" date="2007" name="Nature">
        <title>Evolution of genes and genomes on the Drosophila phylogeny.</title>
        <authorList>
            <consortium name="Drosophila 12 Genomes Consortium"/>
            <person name="Clark A.G."/>
            <person name="Eisen M.B."/>
            <person name="Smith D.R."/>
            <person name="Bergman C.M."/>
            <person name="Oliver B."/>
            <person name="Markow T.A."/>
            <person name="Kaufman T.C."/>
            <person name="Kellis M."/>
            <person name="Gelbart W."/>
            <person name="Iyer V.N."/>
            <person name="Pollard D.A."/>
            <person name="Sackton T.B."/>
            <person name="Larracuente A.M."/>
            <person name="Singh N.D."/>
            <person name="Abad J.P."/>
            <person name="Abt D.N."/>
            <person name="Adryan B."/>
            <person name="Aguade M."/>
            <person name="Akashi H."/>
            <person name="Anderson W.W."/>
            <person name="Aquadro C.F."/>
            <person name="Ardell D.H."/>
            <person name="Arguello R."/>
            <person name="Artieri C.G."/>
            <person name="Barbash D.A."/>
            <person name="Barker D."/>
            <person name="Barsanti P."/>
            <person name="Batterham P."/>
            <person name="Batzoglou S."/>
            <person name="Begun D."/>
            <person name="Bhutkar A."/>
            <person name="Blanco E."/>
            <person name="Bosak S.A."/>
            <person name="Bradley R.K."/>
            <person name="Brand A.D."/>
            <person name="Brent M.R."/>
            <person name="Brooks A.N."/>
            <person name="Brown R.H."/>
            <person name="Butlin R.K."/>
            <person name="Caggese C."/>
            <person name="Calvi B.R."/>
            <person name="Bernardo de Carvalho A."/>
            <person name="Caspi A."/>
            <person name="Castrezana S."/>
            <person name="Celniker S.E."/>
            <person name="Chang J.L."/>
            <person name="Chapple C."/>
            <person name="Chatterji S."/>
            <person name="Chinwalla A."/>
            <person name="Civetta A."/>
            <person name="Clifton S.W."/>
            <person name="Comeron J.M."/>
            <person name="Costello J.C."/>
            <person name="Coyne J.A."/>
            <person name="Daub J."/>
            <person name="David R.G."/>
            <person name="Delcher A.L."/>
            <person name="Delehaunty K."/>
            <person name="Do C.B."/>
            <person name="Ebling H."/>
            <person name="Edwards K."/>
            <person name="Eickbush T."/>
            <person name="Evans J.D."/>
            <person name="Filipski A."/>
            <person name="Findeiss S."/>
            <person name="Freyhult E."/>
            <person name="Fulton L."/>
            <person name="Fulton R."/>
            <person name="Garcia A.C."/>
            <person name="Gardiner A."/>
            <person name="Garfield D.A."/>
            <person name="Garvin B.E."/>
            <person name="Gibson G."/>
            <person name="Gilbert D."/>
            <person name="Gnerre S."/>
            <person name="Godfrey J."/>
            <person name="Good R."/>
            <person name="Gotea V."/>
            <person name="Gravely B."/>
            <person name="Greenberg A.J."/>
            <person name="Griffiths-Jones S."/>
            <person name="Gross S."/>
            <person name="Guigo R."/>
            <person name="Gustafson E.A."/>
            <person name="Haerty W."/>
            <person name="Hahn M.W."/>
            <person name="Halligan D.L."/>
            <person name="Halpern A.L."/>
            <person name="Halter G.M."/>
            <person name="Han M.V."/>
            <person name="Heger A."/>
            <person name="Hillier L."/>
            <person name="Hinrichs A.S."/>
            <person name="Holmes I."/>
            <person name="Hoskins R.A."/>
            <person name="Hubisz M.J."/>
            <person name="Hultmark D."/>
            <person name="Huntley M.A."/>
            <person name="Jaffe D.B."/>
            <person name="Jagadeeshan S."/>
            <person name="Jeck W.R."/>
            <person name="Johnson J."/>
            <person name="Jones C.D."/>
            <person name="Jordan W.C."/>
            <person name="Karpen G.H."/>
            <person name="Kataoka E."/>
            <person name="Keightley P.D."/>
            <person name="Kheradpour P."/>
            <person name="Kirkness E.F."/>
            <person name="Koerich L.B."/>
            <person name="Kristiansen K."/>
            <person name="Kudrna D."/>
            <person name="Kulathinal R.J."/>
            <person name="Kumar S."/>
            <person name="Kwok R."/>
            <person name="Lander E."/>
            <person name="Langley C.H."/>
            <person name="Lapoint R."/>
            <person name="Lazzaro B.P."/>
            <person name="Lee S.J."/>
            <person name="Levesque L."/>
            <person name="Li R."/>
            <person name="Lin C.F."/>
            <person name="Lin M.F."/>
            <person name="Lindblad-Toh K."/>
            <person name="Llopart A."/>
            <person name="Long M."/>
            <person name="Low L."/>
            <person name="Lozovsky E."/>
            <person name="Lu J."/>
            <person name="Luo M."/>
            <person name="Machado C.A."/>
            <person name="Makalowski W."/>
            <person name="Marzo M."/>
            <person name="Matsuda M."/>
            <person name="Matzkin L."/>
            <person name="McAllister B."/>
            <person name="McBride C.S."/>
            <person name="McKernan B."/>
            <person name="McKernan K."/>
            <person name="Mendez-Lago M."/>
            <person name="Minx P."/>
            <person name="Mollenhauer M.U."/>
            <person name="Montooth K."/>
            <person name="Mount S.M."/>
            <person name="Mu X."/>
            <person name="Myers E."/>
            <person name="Negre B."/>
            <person name="Newfeld S."/>
            <person name="Nielsen R."/>
            <person name="Noor M.A."/>
            <person name="O'Grady P."/>
            <person name="Pachter L."/>
            <person name="Papaceit M."/>
            <person name="Parisi M.J."/>
            <person name="Parisi M."/>
            <person name="Parts L."/>
            <person name="Pedersen J.S."/>
            <person name="Pesole G."/>
            <person name="Phillippy A.M."/>
            <person name="Ponting C.P."/>
            <person name="Pop M."/>
            <person name="Porcelli D."/>
            <person name="Powell J.R."/>
            <person name="Prohaska S."/>
            <person name="Pruitt K."/>
            <person name="Puig M."/>
            <person name="Quesneville H."/>
            <person name="Ram K.R."/>
            <person name="Rand D."/>
            <person name="Rasmussen M.D."/>
            <person name="Reed L.K."/>
            <person name="Reenan R."/>
            <person name="Reily A."/>
            <person name="Remington K.A."/>
            <person name="Rieger T.T."/>
            <person name="Ritchie M.G."/>
            <person name="Robin C."/>
            <person name="Rogers Y.H."/>
            <person name="Rohde C."/>
            <person name="Rozas J."/>
            <person name="Rubenfield M.J."/>
            <person name="Ruiz A."/>
            <person name="Russo S."/>
            <person name="Salzberg S.L."/>
            <person name="Sanchez-Gracia A."/>
            <person name="Saranga D.J."/>
            <person name="Sato H."/>
            <person name="Schaeffer S.W."/>
            <person name="Schatz M.C."/>
            <person name="Schlenke T."/>
            <person name="Schwartz R."/>
            <person name="Segarra C."/>
            <person name="Singh R.S."/>
            <person name="Sirot L."/>
            <person name="Sirota M."/>
            <person name="Sisneros N.B."/>
            <person name="Smith C.D."/>
            <person name="Smith T.F."/>
            <person name="Spieth J."/>
            <person name="Stage D.E."/>
            <person name="Stark A."/>
            <person name="Stephan W."/>
            <person name="Strausberg R.L."/>
            <person name="Strempel S."/>
            <person name="Sturgill D."/>
            <person name="Sutton G."/>
            <person name="Sutton G.G."/>
            <person name="Tao W."/>
            <person name="Teichmann S."/>
            <person name="Tobari Y.N."/>
            <person name="Tomimura Y."/>
            <person name="Tsolas J.M."/>
            <person name="Valente V.L."/>
            <person name="Venter E."/>
            <person name="Venter J.C."/>
            <person name="Vicario S."/>
            <person name="Vieira F.G."/>
            <person name="Vilella A.J."/>
            <person name="Villasante A."/>
            <person name="Walenz B."/>
            <person name="Wang J."/>
            <person name="Wasserman M."/>
            <person name="Watts T."/>
            <person name="Wilson D."/>
            <person name="Wilson R.K."/>
            <person name="Wing R.A."/>
            <person name="Wolfner M.F."/>
            <person name="Wong A."/>
            <person name="Wong G.K."/>
            <person name="Wu C.I."/>
            <person name="Wu G."/>
            <person name="Yamamoto D."/>
            <person name="Yang H.P."/>
            <person name="Yang S.P."/>
            <person name="Yorke J.A."/>
            <person name="Yoshida K."/>
            <person name="Zdobnov E."/>
            <person name="Zhang P."/>
            <person name="Zhang Y."/>
            <person name="Zimin A.V."/>
            <person name="Baldwin J."/>
            <person name="Abdouelleil A."/>
            <person name="Abdulkadir J."/>
            <person name="Abebe A."/>
            <person name="Abera B."/>
            <person name="Abreu J."/>
            <person name="Acer S.C."/>
            <person name="Aftuck L."/>
            <person name="Alexander A."/>
            <person name="An P."/>
            <person name="Anderson E."/>
            <person name="Anderson S."/>
            <person name="Arachi H."/>
            <person name="Azer M."/>
            <person name="Bachantsang P."/>
            <person name="Barry A."/>
            <person name="Bayul T."/>
            <person name="Berlin A."/>
            <person name="Bessette D."/>
            <person name="Bloom T."/>
            <person name="Blye J."/>
            <person name="Boguslavskiy L."/>
            <person name="Bonnet C."/>
            <person name="Boukhgalter B."/>
            <person name="Bourzgui I."/>
            <person name="Brown A."/>
            <person name="Cahill P."/>
            <person name="Channer S."/>
            <person name="Cheshatsang Y."/>
            <person name="Chuda L."/>
            <person name="Citroen M."/>
            <person name="Collymore A."/>
            <person name="Cooke P."/>
            <person name="Costello M."/>
            <person name="D'Aco K."/>
            <person name="Daza R."/>
            <person name="De Haan G."/>
            <person name="DeGray S."/>
            <person name="DeMaso C."/>
            <person name="Dhargay N."/>
            <person name="Dooley K."/>
            <person name="Dooley E."/>
            <person name="Doricent M."/>
            <person name="Dorje P."/>
            <person name="Dorjee K."/>
            <person name="Dupes A."/>
            <person name="Elong R."/>
            <person name="Falk J."/>
            <person name="Farina A."/>
            <person name="Faro S."/>
            <person name="Ferguson D."/>
            <person name="Fisher S."/>
            <person name="Foley C.D."/>
            <person name="Franke A."/>
            <person name="Friedrich D."/>
            <person name="Gadbois L."/>
            <person name="Gearin G."/>
            <person name="Gearin C.R."/>
            <person name="Giannoukos G."/>
            <person name="Goode T."/>
            <person name="Graham J."/>
            <person name="Grandbois E."/>
            <person name="Grewal S."/>
            <person name="Gyaltsen K."/>
            <person name="Hafez N."/>
            <person name="Hagos B."/>
            <person name="Hall J."/>
            <person name="Henson C."/>
            <person name="Hollinger A."/>
            <person name="Honan T."/>
            <person name="Huard M.D."/>
            <person name="Hughes L."/>
            <person name="Hurhula B."/>
            <person name="Husby M.E."/>
            <person name="Kamat A."/>
            <person name="Kanga B."/>
            <person name="Kashin S."/>
            <person name="Khazanovich D."/>
            <person name="Kisner P."/>
            <person name="Lance K."/>
            <person name="Lara M."/>
            <person name="Lee W."/>
            <person name="Lennon N."/>
            <person name="Letendre F."/>
            <person name="LeVine R."/>
            <person name="Lipovsky A."/>
            <person name="Liu X."/>
            <person name="Liu J."/>
            <person name="Liu S."/>
            <person name="Lokyitsang T."/>
            <person name="Lokyitsang Y."/>
            <person name="Lubonja R."/>
            <person name="Lui A."/>
            <person name="MacDonald P."/>
            <person name="Magnisalis V."/>
            <person name="Maru K."/>
            <person name="Matthews C."/>
            <person name="McCusker W."/>
            <person name="McDonough S."/>
            <person name="Mehta T."/>
            <person name="Meldrim J."/>
            <person name="Meneus L."/>
            <person name="Mihai O."/>
            <person name="Mihalev A."/>
            <person name="Mihova T."/>
            <person name="Mittelman R."/>
            <person name="Mlenga V."/>
            <person name="Montmayeur A."/>
            <person name="Mulrain L."/>
            <person name="Navidi A."/>
            <person name="Naylor J."/>
            <person name="Negash T."/>
            <person name="Nguyen T."/>
            <person name="Nguyen N."/>
            <person name="Nicol R."/>
            <person name="Norbu C."/>
            <person name="Norbu N."/>
            <person name="Novod N."/>
            <person name="O'Neill B."/>
            <person name="Osman S."/>
            <person name="Markiewicz E."/>
            <person name="Oyono O.L."/>
            <person name="Patti C."/>
            <person name="Phunkhang P."/>
            <person name="Pierre F."/>
            <person name="Priest M."/>
            <person name="Raghuraman S."/>
            <person name="Rege F."/>
            <person name="Reyes R."/>
            <person name="Rise C."/>
            <person name="Rogov P."/>
            <person name="Ross K."/>
            <person name="Ryan E."/>
            <person name="Settipalli S."/>
            <person name="Shea T."/>
            <person name="Sherpa N."/>
            <person name="Shi L."/>
            <person name="Shih D."/>
            <person name="Sparrow T."/>
            <person name="Spaulding J."/>
            <person name="Stalker J."/>
            <person name="Stange-Thomann N."/>
            <person name="Stavropoulos S."/>
            <person name="Stone C."/>
            <person name="Strader C."/>
            <person name="Tesfaye S."/>
            <person name="Thomson T."/>
            <person name="Thoulutsang Y."/>
            <person name="Thoulutsang D."/>
            <person name="Topham K."/>
            <person name="Topping I."/>
            <person name="Tsamla T."/>
            <person name="Vassiliev H."/>
            <person name="Vo A."/>
            <person name="Wangchuk T."/>
            <person name="Wangdi T."/>
            <person name="Weiand M."/>
            <person name="Wilkinson J."/>
            <person name="Wilson A."/>
            <person name="Yadav S."/>
            <person name="Young G."/>
            <person name="Yu Q."/>
            <person name="Zembek L."/>
            <person name="Zhong D."/>
            <person name="Zimmer A."/>
            <person name="Zwirko Z."/>
            <person name="Jaffe D.B."/>
            <person name="Alvarez P."/>
            <person name="Brockman W."/>
            <person name="Butler J."/>
            <person name="Chin C."/>
            <person name="Gnerre S."/>
            <person name="Grabherr M."/>
            <person name="Kleber M."/>
            <person name="Mauceli E."/>
            <person name="MacCallum I."/>
        </authorList>
    </citation>
    <scope>NUCLEOTIDE SEQUENCE [LARGE SCALE GENOMIC DNA]</scope>
    <source>
        <strain evidence="8">Tucson 14030-0811.24</strain>
    </source>
</reference>
<evidence type="ECO:0000313" key="7">
    <source>
        <dbReference type="EMBL" id="EDW75982.1"/>
    </source>
</evidence>
<keyword evidence="3 6" id="KW-0812">Transmembrane</keyword>
<feature type="transmembrane region" description="Helical" evidence="6">
    <location>
        <begin position="95"/>
        <end position="115"/>
    </location>
</feature>
<dbReference type="GO" id="GO:0015137">
    <property type="term" value="F:citrate transmembrane transporter activity"/>
    <property type="evidence" value="ECO:0007669"/>
    <property type="project" value="TreeGrafter"/>
</dbReference>
<keyword evidence="5 6" id="KW-0472">Membrane</keyword>
<accession>B4MWB2</accession>
<dbReference type="PANTHER" id="PTHR10283:SF82">
    <property type="entry name" value="SOLUTE CARRIER FAMILY 13 MEMBER 2"/>
    <property type="match status" value="1"/>
</dbReference>
<dbReference type="HOGENOM" id="CLU_005170_9_2_1"/>
<feature type="transmembrane region" description="Helical" evidence="6">
    <location>
        <begin position="511"/>
        <end position="533"/>
    </location>
</feature>
<evidence type="ECO:0000256" key="2">
    <source>
        <dbReference type="ARBA" id="ARBA00006772"/>
    </source>
</evidence>
<dbReference type="KEGG" id="dwi:6642459"/>
<evidence type="ECO:0000256" key="3">
    <source>
        <dbReference type="ARBA" id="ARBA00022692"/>
    </source>
</evidence>
<keyword evidence="8" id="KW-1185">Reference proteome</keyword>
<proteinExistence type="inferred from homology"/>
<comment type="similarity">
    <text evidence="2">Belongs to the SLC13A/DASS transporter (TC 2.A.47) family. NADC subfamily.</text>
</comment>
<name>B4MWB2_DROWI</name>
<evidence type="ECO:0000256" key="6">
    <source>
        <dbReference type="SAM" id="Phobius"/>
    </source>
</evidence>
<dbReference type="Pfam" id="PF00939">
    <property type="entry name" value="Na_sulph_symp"/>
    <property type="match status" value="1"/>
</dbReference>
<dbReference type="Proteomes" id="UP000007798">
    <property type="component" value="Unassembled WGS sequence"/>
</dbReference>
<dbReference type="PhylomeDB" id="B4MWB2"/>
<feature type="transmembrane region" description="Helical" evidence="6">
    <location>
        <begin position="305"/>
        <end position="325"/>
    </location>
</feature>
<dbReference type="OrthoDB" id="7860769at2759"/>
<keyword evidence="4 6" id="KW-1133">Transmembrane helix</keyword>
<dbReference type="STRING" id="7260.B4MWB2"/>
<gene>
    <name evidence="7" type="primary">Dwil\GK15228</name>
    <name evidence="7" type="ORF">Dwil_GK15228</name>
</gene>
<dbReference type="GO" id="GO:0015141">
    <property type="term" value="F:succinate transmembrane transporter activity"/>
    <property type="evidence" value="ECO:0007669"/>
    <property type="project" value="TreeGrafter"/>
</dbReference>
<organism evidence="7 8">
    <name type="scientific">Drosophila willistoni</name>
    <name type="common">Fruit fly</name>
    <dbReference type="NCBI Taxonomy" id="7260"/>
    <lineage>
        <taxon>Eukaryota</taxon>
        <taxon>Metazoa</taxon>
        <taxon>Ecdysozoa</taxon>
        <taxon>Arthropoda</taxon>
        <taxon>Hexapoda</taxon>
        <taxon>Insecta</taxon>
        <taxon>Pterygota</taxon>
        <taxon>Neoptera</taxon>
        <taxon>Endopterygota</taxon>
        <taxon>Diptera</taxon>
        <taxon>Brachycera</taxon>
        <taxon>Muscomorpha</taxon>
        <taxon>Ephydroidea</taxon>
        <taxon>Drosophilidae</taxon>
        <taxon>Drosophila</taxon>
        <taxon>Sophophora</taxon>
    </lineage>
</organism>
<evidence type="ECO:0008006" key="9">
    <source>
        <dbReference type="Google" id="ProtNLM"/>
    </source>
</evidence>